<dbReference type="Gene3D" id="3.40.30.10">
    <property type="entry name" value="Glutaredoxin"/>
    <property type="match status" value="1"/>
</dbReference>
<evidence type="ECO:0000256" key="1">
    <source>
        <dbReference type="SAM" id="Coils"/>
    </source>
</evidence>
<organism evidence="3 4">
    <name type="scientific">Ornithinibacillus caprae</name>
    <dbReference type="NCBI Taxonomy" id="2678566"/>
    <lineage>
        <taxon>Bacteria</taxon>
        <taxon>Bacillati</taxon>
        <taxon>Bacillota</taxon>
        <taxon>Bacilli</taxon>
        <taxon>Bacillales</taxon>
        <taxon>Bacillaceae</taxon>
        <taxon>Ornithinibacillus</taxon>
    </lineage>
</organism>
<dbReference type="SUPFAM" id="SSF52833">
    <property type="entry name" value="Thioredoxin-like"/>
    <property type="match status" value="1"/>
</dbReference>
<keyword evidence="1" id="KW-0175">Coiled coil</keyword>
<dbReference type="Gene3D" id="3.10.180.10">
    <property type="entry name" value="2,3-Dihydroxybiphenyl 1,2-Dioxygenase, domain 1"/>
    <property type="match status" value="1"/>
</dbReference>
<sequence length="299" mass="34484">MSQEEIINQMKELEQEILAKKQKLTELRRSIPYQKVENYQFIISMNKKVSLLDLFGDKNELIVIQNMGKSCSYCTMWADGFNGVYHHIIKKAAFVVASPDKPEVQDAFAAERRWQFPMISTIDTTFKEDFGFKRNNNYHPGVSTFTKDANGEIYHVANAPFGPGDDFCAIWHLFDLLPTGSSNFHPKRAINQTTDFQLTNNIAIQVKNYHDALTFYTKVFGMEKVDDLDSEVKLQFAGNYFYVEDNDSNNIFFEFAVSDFPQAKKLLLENGCQITKKYNEKSIMISDPYGLKFHVFESV</sequence>
<dbReference type="Proteomes" id="UP000469125">
    <property type="component" value="Unassembled WGS sequence"/>
</dbReference>
<dbReference type="Pfam" id="PF05988">
    <property type="entry name" value="DUF899"/>
    <property type="match status" value="1"/>
</dbReference>
<dbReference type="RefSeq" id="WP_155670004.1">
    <property type="nucleotide sequence ID" value="NZ_WOCA01000014.1"/>
</dbReference>
<dbReference type="InterPro" id="IPR004360">
    <property type="entry name" value="Glyas_Fos-R_dOase_dom"/>
</dbReference>
<evidence type="ECO:0000313" key="4">
    <source>
        <dbReference type="Proteomes" id="UP000469125"/>
    </source>
</evidence>
<evidence type="ECO:0000259" key="2">
    <source>
        <dbReference type="Pfam" id="PF00903"/>
    </source>
</evidence>
<reference evidence="3 4" key="1">
    <citation type="submission" date="2019-11" db="EMBL/GenBank/DDBJ databases">
        <authorList>
            <person name="Li X."/>
        </authorList>
    </citation>
    <scope>NUCLEOTIDE SEQUENCE [LARGE SCALE GENOMIC DNA]</scope>
    <source>
        <strain evidence="3 4">L9</strain>
    </source>
</reference>
<name>A0A6N8FQG5_9BACI</name>
<dbReference type="InterPro" id="IPR010296">
    <property type="entry name" value="DUF899_thioredox"/>
</dbReference>
<dbReference type="Pfam" id="PF00903">
    <property type="entry name" value="Glyoxalase"/>
    <property type="match status" value="1"/>
</dbReference>
<accession>A0A6N8FQG5</accession>
<keyword evidence="4" id="KW-1185">Reference proteome</keyword>
<dbReference type="AlphaFoldDB" id="A0A6N8FQG5"/>
<feature type="domain" description="Glyoxalase/fosfomycin resistance/dioxygenase" evidence="2">
    <location>
        <begin position="201"/>
        <end position="293"/>
    </location>
</feature>
<proteinExistence type="predicted"/>
<gene>
    <name evidence="3" type="ORF">GMD78_15725</name>
</gene>
<dbReference type="InterPro" id="IPR029068">
    <property type="entry name" value="Glyas_Bleomycin-R_OHBP_Dase"/>
</dbReference>
<dbReference type="SUPFAM" id="SSF54593">
    <property type="entry name" value="Glyoxalase/Bleomycin resistance protein/Dihydroxybiphenyl dioxygenase"/>
    <property type="match status" value="1"/>
</dbReference>
<comment type="caution">
    <text evidence="3">The sequence shown here is derived from an EMBL/GenBank/DDBJ whole genome shotgun (WGS) entry which is preliminary data.</text>
</comment>
<dbReference type="InterPro" id="IPR036249">
    <property type="entry name" value="Thioredoxin-like_sf"/>
</dbReference>
<dbReference type="EMBL" id="WOCA01000014">
    <property type="protein sequence ID" value="MUK89818.1"/>
    <property type="molecule type" value="Genomic_DNA"/>
</dbReference>
<feature type="coiled-coil region" evidence="1">
    <location>
        <begin position="3"/>
        <end position="30"/>
    </location>
</feature>
<protein>
    <submittedName>
        <fullName evidence="3">DUF899 domain-containing protein</fullName>
    </submittedName>
</protein>
<evidence type="ECO:0000313" key="3">
    <source>
        <dbReference type="EMBL" id="MUK89818.1"/>
    </source>
</evidence>